<feature type="compositionally biased region" description="Basic residues" evidence="1">
    <location>
        <begin position="1"/>
        <end position="13"/>
    </location>
</feature>
<dbReference type="EMBL" id="JANPWB010000012">
    <property type="protein sequence ID" value="KAJ1119679.1"/>
    <property type="molecule type" value="Genomic_DNA"/>
</dbReference>
<gene>
    <name evidence="2" type="ORF">NDU88_007864</name>
</gene>
<sequence>MSTKQRSKGKPQWKNRDGDPTQSDMAIPIPPSLQDTLDEILGAIEECKTTLQREIGQVSVELGLLRADYQKLADRVRCAEATFTDIAPRWCS</sequence>
<evidence type="ECO:0000313" key="3">
    <source>
        <dbReference type="Proteomes" id="UP001066276"/>
    </source>
</evidence>
<dbReference type="Proteomes" id="UP001066276">
    <property type="component" value="Chromosome 8"/>
</dbReference>
<reference evidence="2" key="1">
    <citation type="journal article" date="2022" name="bioRxiv">
        <title>Sequencing and chromosome-scale assembly of the giantPleurodeles waltlgenome.</title>
        <authorList>
            <person name="Brown T."/>
            <person name="Elewa A."/>
            <person name="Iarovenko S."/>
            <person name="Subramanian E."/>
            <person name="Araus A.J."/>
            <person name="Petzold A."/>
            <person name="Susuki M."/>
            <person name="Suzuki K.-i.T."/>
            <person name="Hayashi T."/>
            <person name="Toyoda A."/>
            <person name="Oliveira C."/>
            <person name="Osipova E."/>
            <person name="Leigh N.D."/>
            <person name="Simon A."/>
            <person name="Yun M.H."/>
        </authorList>
    </citation>
    <scope>NUCLEOTIDE SEQUENCE</scope>
    <source>
        <strain evidence="2">20211129_DDA</strain>
        <tissue evidence="2">Liver</tissue>
    </source>
</reference>
<comment type="caution">
    <text evidence="2">The sequence shown here is derived from an EMBL/GenBank/DDBJ whole genome shotgun (WGS) entry which is preliminary data.</text>
</comment>
<evidence type="ECO:0000256" key="1">
    <source>
        <dbReference type="SAM" id="MobiDB-lite"/>
    </source>
</evidence>
<keyword evidence="3" id="KW-1185">Reference proteome</keyword>
<evidence type="ECO:0000313" key="2">
    <source>
        <dbReference type="EMBL" id="KAJ1119679.1"/>
    </source>
</evidence>
<proteinExistence type="predicted"/>
<organism evidence="2 3">
    <name type="scientific">Pleurodeles waltl</name>
    <name type="common">Iberian ribbed newt</name>
    <dbReference type="NCBI Taxonomy" id="8319"/>
    <lineage>
        <taxon>Eukaryota</taxon>
        <taxon>Metazoa</taxon>
        <taxon>Chordata</taxon>
        <taxon>Craniata</taxon>
        <taxon>Vertebrata</taxon>
        <taxon>Euteleostomi</taxon>
        <taxon>Amphibia</taxon>
        <taxon>Batrachia</taxon>
        <taxon>Caudata</taxon>
        <taxon>Salamandroidea</taxon>
        <taxon>Salamandridae</taxon>
        <taxon>Pleurodelinae</taxon>
        <taxon>Pleurodeles</taxon>
    </lineage>
</organism>
<name>A0AAV7NXH2_PLEWA</name>
<feature type="region of interest" description="Disordered" evidence="1">
    <location>
        <begin position="1"/>
        <end position="28"/>
    </location>
</feature>
<protein>
    <submittedName>
        <fullName evidence="2">Uncharacterized protein</fullName>
    </submittedName>
</protein>
<dbReference type="AlphaFoldDB" id="A0AAV7NXH2"/>
<accession>A0AAV7NXH2</accession>